<keyword evidence="3" id="KW-1185">Reference proteome</keyword>
<comment type="caution">
    <text evidence="2">The sequence shown here is derived from an EMBL/GenBank/DDBJ whole genome shotgun (WGS) entry which is preliminary data.</text>
</comment>
<sequence length="323" mass="36322">MFWAKESENISYLDHMALLRHGQNYSVPFFLPSELTANLSAFPGQSASNYLLAPNTGQENAADRFSKPMPQNRNISFLTKNQLVGIKPIDDTLYAPQKRFLIFDQSEYQTKLFFSPSFPPQNHAFAPITPSSAKGPLAEMTAGVNPEFSTNPIFEEKWGENCLTDGEGEHDFPEDTEEIDALFFSDSDDYDNEDDDDEVASTGHTPSVDVEGYYDDKLVEEPIEQVVDSNDTHKRQKLLDSTFKKSPWTGHGNLCGYEIDSVKREKKVKIRQALRILESIIPGSEEKDPLSVIDKAIVYLKSMRTEAETLGLRYSGDESVISP</sequence>
<protein>
    <submittedName>
        <fullName evidence="2">Transcription factor bHLH143</fullName>
    </submittedName>
</protein>
<reference evidence="2" key="1">
    <citation type="submission" date="2019-12" db="EMBL/GenBank/DDBJ databases">
        <authorList>
            <person name="Scholes J."/>
        </authorList>
    </citation>
    <scope>NUCLEOTIDE SEQUENCE</scope>
</reference>
<dbReference type="EMBL" id="CACSLK010027831">
    <property type="protein sequence ID" value="CAA0831019.1"/>
    <property type="molecule type" value="Genomic_DNA"/>
</dbReference>
<name>A0A9N7NHR5_STRHE</name>
<dbReference type="AlphaFoldDB" id="A0A9N7NHR5"/>
<feature type="region of interest" description="Disordered" evidence="1">
    <location>
        <begin position="186"/>
        <end position="210"/>
    </location>
</feature>
<feature type="compositionally biased region" description="Acidic residues" evidence="1">
    <location>
        <begin position="186"/>
        <end position="199"/>
    </location>
</feature>
<evidence type="ECO:0000256" key="1">
    <source>
        <dbReference type="SAM" id="MobiDB-lite"/>
    </source>
</evidence>
<gene>
    <name evidence="2" type="ORF">SHERM_26402</name>
</gene>
<dbReference type="PANTHER" id="PTHR36066">
    <property type="entry name" value="TRANSCRIPTION FACTOR BHLH145"/>
    <property type="match status" value="1"/>
</dbReference>
<organism evidence="2 3">
    <name type="scientific">Striga hermonthica</name>
    <name type="common">Purple witchweed</name>
    <name type="synonym">Buchnera hermonthica</name>
    <dbReference type="NCBI Taxonomy" id="68872"/>
    <lineage>
        <taxon>Eukaryota</taxon>
        <taxon>Viridiplantae</taxon>
        <taxon>Streptophyta</taxon>
        <taxon>Embryophyta</taxon>
        <taxon>Tracheophyta</taxon>
        <taxon>Spermatophyta</taxon>
        <taxon>Magnoliopsida</taxon>
        <taxon>eudicotyledons</taxon>
        <taxon>Gunneridae</taxon>
        <taxon>Pentapetalae</taxon>
        <taxon>asterids</taxon>
        <taxon>lamiids</taxon>
        <taxon>Lamiales</taxon>
        <taxon>Orobanchaceae</taxon>
        <taxon>Buchnereae</taxon>
        <taxon>Striga</taxon>
    </lineage>
</organism>
<dbReference type="OrthoDB" id="777433at2759"/>
<dbReference type="PANTHER" id="PTHR36066:SF8">
    <property type="entry name" value="TRANSCRIPTION FACTOR SAC51"/>
    <property type="match status" value="1"/>
</dbReference>
<evidence type="ECO:0000313" key="3">
    <source>
        <dbReference type="Proteomes" id="UP001153555"/>
    </source>
</evidence>
<accession>A0A9N7NHR5</accession>
<proteinExistence type="predicted"/>
<dbReference type="Proteomes" id="UP001153555">
    <property type="component" value="Unassembled WGS sequence"/>
</dbReference>
<dbReference type="InterPro" id="IPR037546">
    <property type="entry name" value="SAC51-like"/>
</dbReference>
<evidence type="ECO:0000313" key="2">
    <source>
        <dbReference type="EMBL" id="CAA0831019.1"/>
    </source>
</evidence>